<dbReference type="EMBL" id="ULHB01000179">
    <property type="protein sequence ID" value="SYW84447.1"/>
    <property type="molecule type" value="Genomic_DNA"/>
</dbReference>
<dbReference type="CDD" id="cd19077">
    <property type="entry name" value="AKR_AKR8A1-2"/>
    <property type="match status" value="1"/>
</dbReference>
<feature type="coiled-coil region" evidence="2">
    <location>
        <begin position="326"/>
        <end position="354"/>
    </location>
</feature>
<dbReference type="Gene3D" id="3.20.20.100">
    <property type="entry name" value="NADP-dependent oxidoreductase domain"/>
    <property type="match status" value="1"/>
</dbReference>
<gene>
    <name evidence="5" type="ORF">UBRO2_05547</name>
    <name evidence="4" type="ORF">UBRO_05035</name>
</gene>
<dbReference type="GO" id="GO:0016491">
    <property type="term" value="F:oxidoreductase activity"/>
    <property type="evidence" value="ECO:0007669"/>
    <property type="project" value="UniProtKB-KW"/>
</dbReference>
<reference evidence="4" key="1">
    <citation type="submission" date="2016-04" db="EMBL/GenBank/DDBJ databases">
        <authorList>
            <person name="Evans L.H."/>
            <person name="Alamgir A."/>
            <person name="Owens N."/>
            <person name="Weber N.D."/>
            <person name="Virtaneva K."/>
            <person name="Barbian K."/>
            <person name="Babar A."/>
            <person name="Rosenke K."/>
        </authorList>
    </citation>
    <scope>NUCLEOTIDE SEQUENCE</scope>
    <source>
        <strain evidence="4">UB2112</strain>
    </source>
</reference>
<evidence type="ECO:0000313" key="5">
    <source>
        <dbReference type="EMBL" id="SYW84447.1"/>
    </source>
</evidence>
<proteinExistence type="predicted"/>
<evidence type="ECO:0000313" key="6">
    <source>
        <dbReference type="Proteomes" id="UP000179920"/>
    </source>
</evidence>
<keyword evidence="1" id="KW-0560">Oxidoreductase</keyword>
<dbReference type="OrthoDB" id="37537at2759"/>
<name>A0A1K0H577_9BASI</name>
<accession>A0A1K0H577</accession>
<reference evidence="5" key="3">
    <citation type="submission" date="2018-08" db="EMBL/GenBank/DDBJ databases">
        <authorList>
            <person name="Guldener U."/>
        </authorList>
    </citation>
    <scope>NUCLEOTIDE SEQUENCE</scope>
    <source>
        <strain evidence="5">UB2</strain>
    </source>
</reference>
<dbReference type="InterPro" id="IPR023210">
    <property type="entry name" value="NADP_OxRdtase_dom"/>
</dbReference>
<sequence>MSSPIPQIPLGGTASHIKIGRVAFGCMGMSWCDPSLQTPDPQAFETIKAAVDAGSNFLNTGAFYGPPTDPYANLKLLKRFYDAYPEYKSKTILSVKGGLSIDLYREKGMAGFKFDSSLPALEADLRGIREQLGTDQGGKEIDVYEMARRDGKASVTDIMYNMLSLSSETYTDKQGMEVKGKGLFGHISLSELGLTSIQEAVKVAPIACVELEVSPWELEAYKLGIVDFCSQHKIPILAYSPTGKGLLTGTIKSVDDLPEGDIRKHMDRLNEENLEKNLRLAEVFIKAAKEQKPKEVTPTQLGLAWLIASSDVMVPLPGTSKSSRARENAEAANIKLSEETKKELDEKVKKFEVAGGRYNENARKHTPLWA</sequence>
<reference evidence="6" key="2">
    <citation type="submission" date="2016-04" db="EMBL/GenBank/DDBJ databases">
        <authorList>
            <person name="Guldener U."/>
            <person name="Guldener U."/>
        </authorList>
    </citation>
    <scope>NUCLEOTIDE SEQUENCE [LARGE SCALE GENOMIC DNA]</scope>
    <source>
        <strain evidence="6">UB2112</strain>
    </source>
</reference>
<dbReference type="Proteomes" id="UP000658997">
    <property type="component" value="Unassembled WGS sequence"/>
</dbReference>
<feature type="domain" description="NADP-dependent oxidoreductase" evidence="3">
    <location>
        <begin position="23"/>
        <end position="348"/>
    </location>
</feature>
<evidence type="ECO:0000313" key="7">
    <source>
        <dbReference type="Proteomes" id="UP000658997"/>
    </source>
</evidence>
<dbReference type="InterPro" id="IPR036812">
    <property type="entry name" value="NAD(P)_OxRdtase_dom_sf"/>
</dbReference>
<dbReference type="InterPro" id="IPR050791">
    <property type="entry name" value="Aldo-Keto_reductase"/>
</dbReference>
<dbReference type="SUPFAM" id="SSF51430">
    <property type="entry name" value="NAD(P)-linked oxidoreductase"/>
    <property type="match status" value="1"/>
</dbReference>
<dbReference type="PANTHER" id="PTHR43625">
    <property type="entry name" value="AFLATOXIN B1 ALDEHYDE REDUCTASE"/>
    <property type="match status" value="1"/>
</dbReference>
<dbReference type="AlphaFoldDB" id="A0A1K0H577"/>
<dbReference type="PANTHER" id="PTHR43625:SF78">
    <property type="entry name" value="PYRIDOXAL REDUCTASE-RELATED"/>
    <property type="match status" value="1"/>
</dbReference>
<organism evidence="4 6">
    <name type="scientific">Ustilago bromivora</name>
    <dbReference type="NCBI Taxonomy" id="307758"/>
    <lineage>
        <taxon>Eukaryota</taxon>
        <taxon>Fungi</taxon>
        <taxon>Dikarya</taxon>
        <taxon>Basidiomycota</taxon>
        <taxon>Ustilaginomycotina</taxon>
        <taxon>Ustilaginomycetes</taxon>
        <taxon>Ustilaginales</taxon>
        <taxon>Ustilaginaceae</taxon>
        <taxon>Ustilago</taxon>
    </lineage>
</organism>
<dbReference type="GO" id="GO:0005737">
    <property type="term" value="C:cytoplasm"/>
    <property type="evidence" value="ECO:0007669"/>
    <property type="project" value="TreeGrafter"/>
</dbReference>
<dbReference type="Pfam" id="PF00248">
    <property type="entry name" value="Aldo_ket_red"/>
    <property type="match status" value="1"/>
</dbReference>
<evidence type="ECO:0000256" key="2">
    <source>
        <dbReference type="SAM" id="Coils"/>
    </source>
</evidence>
<evidence type="ECO:0000313" key="4">
    <source>
        <dbReference type="EMBL" id="SAM82720.1"/>
    </source>
</evidence>
<protein>
    <submittedName>
        <fullName evidence="4">Related to Aldo-keto reductase yakc [NADP+]</fullName>
    </submittedName>
</protein>
<evidence type="ECO:0000259" key="3">
    <source>
        <dbReference type="Pfam" id="PF00248"/>
    </source>
</evidence>
<keyword evidence="2" id="KW-0175">Coiled coil</keyword>
<dbReference type="Proteomes" id="UP000179920">
    <property type="component" value="Chromosome VIII"/>
</dbReference>
<evidence type="ECO:0000256" key="1">
    <source>
        <dbReference type="ARBA" id="ARBA00023002"/>
    </source>
</evidence>
<dbReference type="EMBL" id="LT558124">
    <property type="protein sequence ID" value="SAM82720.1"/>
    <property type="molecule type" value="Genomic_DNA"/>
</dbReference>
<keyword evidence="7" id="KW-1185">Reference proteome</keyword>